<feature type="transmembrane region" description="Helical" evidence="6">
    <location>
        <begin position="431"/>
        <end position="452"/>
    </location>
</feature>
<evidence type="ECO:0000256" key="5">
    <source>
        <dbReference type="ARBA" id="ARBA00023136"/>
    </source>
</evidence>
<dbReference type="GO" id="GO:0016020">
    <property type="term" value="C:membrane"/>
    <property type="evidence" value="ECO:0007669"/>
    <property type="project" value="UniProtKB-SubCell"/>
</dbReference>
<sequence>MSLENRKPTSKTSSIVVEEDQLDSVHIEDSYQKTWKSNIWTNLDYSKEHRTILNKLDFCVLVSAMLSTFAKYIDKSNLSSAYVSGMKEAIGVEGNELSYANTGYSIASIISGFVGGILMVTLNTRWYILTIESLWTLVTFCFVLIKTPTQMIVLRTFIGLLEGSHFAVLMFLVGGYYLKIEVARRCNLINAFTAIGPMCAYALQSRASALLDKVNGYAGWQWCFLLDGIISTGVLIFQFFFQVDKLESLTPNWFWSQEEIDYLRSRLPAKNKDENSRQINKITLVDLKKFLLTWKVYPIWLYSILNNFVQEPAAAIPFYFKGWNAIKPGSYTTPQINNLTIPLYAVQLLTSIVSGWLSDVVFKGDRWQVMAIGISWSTVVYFYLGTHKIFEAHRATILFFMYNSGVAQGVAGQFWAQAQDSFESDSKLRSFVTGGINPASGVCGAIVGPLLYPSSKLPEVYTGYLVSGGAGIAYVLLSVLFGLYLYLEKKKTIEITNTC</sequence>
<dbReference type="PANTHER" id="PTHR43791">
    <property type="entry name" value="PERMEASE-RELATED"/>
    <property type="match status" value="1"/>
</dbReference>
<keyword evidence="2" id="KW-0813">Transport</keyword>
<dbReference type="GO" id="GO:0022857">
    <property type="term" value="F:transmembrane transporter activity"/>
    <property type="evidence" value="ECO:0007669"/>
    <property type="project" value="InterPro"/>
</dbReference>
<evidence type="ECO:0000256" key="1">
    <source>
        <dbReference type="ARBA" id="ARBA00004141"/>
    </source>
</evidence>
<evidence type="ECO:0000313" key="8">
    <source>
        <dbReference type="EMBL" id="ODV66781.1"/>
    </source>
</evidence>
<dbReference type="SUPFAM" id="SSF103473">
    <property type="entry name" value="MFS general substrate transporter"/>
    <property type="match status" value="1"/>
</dbReference>
<dbReference type="Gene3D" id="1.20.1250.20">
    <property type="entry name" value="MFS general substrate transporter like domains"/>
    <property type="match status" value="2"/>
</dbReference>
<feature type="transmembrane region" description="Helical" evidence="6">
    <location>
        <begin position="157"/>
        <end position="178"/>
    </location>
</feature>
<dbReference type="STRING" id="984485.A0A1E4RHT6"/>
<keyword evidence="5 6" id="KW-0472">Membrane</keyword>
<keyword evidence="4 6" id="KW-1133">Transmembrane helix</keyword>
<dbReference type="InterPro" id="IPR036259">
    <property type="entry name" value="MFS_trans_sf"/>
</dbReference>
<dbReference type="RefSeq" id="XP_020075848.1">
    <property type="nucleotide sequence ID" value="XM_020219692.1"/>
</dbReference>
<dbReference type="PROSITE" id="PS50850">
    <property type="entry name" value="MFS"/>
    <property type="match status" value="1"/>
</dbReference>
<evidence type="ECO:0000256" key="2">
    <source>
        <dbReference type="ARBA" id="ARBA00022448"/>
    </source>
</evidence>
<dbReference type="Pfam" id="PF07690">
    <property type="entry name" value="MFS_1"/>
    <property type="match status" value="1"/>
</dbReference>
<evidence type="ECO:0000313" key="9">
    <source>
        <dbReference type="Proteomes" id="UP000095085"/>
    </source>
</evidence>
<dbReference type="Proteomes" id="UP000095085">
    <property type="component" value="Unassembled WGS sequence"/>
</dbReference>
<dbReference type="InterPro" id="IPR020846">
    <property type="entry name" value="MFS_dom"/>
</dbReference>
<dbReference type="PANTHER" id="PTHR43791:SF39">
    <property type="entry name" value="TRANSPORTER LIZ1_SEO1, PUTATIVE (AFU_ORTHOLOGUE AFUA_3G00980)-RELATED"/>
    <property type="match status" value="1"/>
</dbReference>
<comment type="subcellular location">
    <subcellularLocation>
        <location evidence="1">Membrane</location>
        <topology evidence="1">Multi-pass membrane protein</topology>
    </subcellularLocation>
</comment>
<proteinExistence type="predicted"/>
<evidence type="ECO:0000256" key="6">
    <source>
        <dbReference type="SAM" id="Phobius"/>
    </source>
</evidence>
<dbReference type="InterPro" id="IPR011701">
    <property type="entry name" value="MFS"/>
</dbReference>
<feature type="transmembrane region" description="Helical" evidence="6">
    <location>
        <begin position="127"/>
        <end position="145"/>
    </location>
</feature>
<feature type="transmembrane region" description="Helical" evidence="6">
    <location>
        <begin position="464"/>
        <end position="487"/>
    </location>
</feature>
<name>A0A1E4RHT6_9ASCO</name>
<evidence type="ECO:0000259" key="7">
    <source>
        <dbReference type="PROSITE" id="PS50850"/>
    </source>
</evidence>
<feature type="transmembrane region" description="Helical" evidence="6">
    <location>
        <begin position="102"/>
        <end position="120"/>
    </location>
</feature>
<feature type="transmembrane region" description="Helical" evidence="6">
    <location>
        <begin position="222"/>
        <end position="241"/>
    </location>
</feature>
<organism evidence="8 9">
    <name type="scientific">Hyphopichia burtonii NRRL Y-1933</name>
    <dbReference type="NCBI Taxonomy" id="984485"/>
    <lineage>
        <taxon>Eukaryota</taxon>
        <taxon>Fungi</taxon>
        <taxon>Dikarya</taxon>
        <taxon>Ascomycota</taxon>
        <taxon>Saccharomycotina</taxon>
        <taxon>Pichiomycetes</taxon>
        <taxon>Debaryomycetaceae</taxon>
        <taxon>Hyphopichia</taxon>
    </lineage>
</organism>
<dbReference type="GeneID" id="30994242"/>
<feature type="domain" description="Major facilitator superfamily (MFS) profile" evidence="7">
    <location>
        <begin position="60"/>
        <end position="490"/>
    </location>
</feature>
<gene>
    <name evidence="8" type="ORF">HYPBUDRAFT_138796</name>
</gene>
<feature type="transmembrane region" description="Helical" evidence="6">
    <location>
        <begin position="367"/>
        <end position="384"/>
    </location>
</feature>
<accession>A0A1E4RHT6</accession>
<dbReference type="OrthoDB" id="3639251at2759"/>
<evidence type="ECO:0000256" key="4">
    <source>
        <dbReference type="ARBA" id="ARBA00022989"/>
    </source>
</evidence>
<dbReference type="EMBL" id="KV454541">
    <property type="protein sequence ID" value="ODV66781.1"/>
    <property type="molecule type" value="Genomic_DNA"/>
</dbReference>
<reference evidence="9" key="1">
    <citation type="submission" date="2016-05" db="EMBL/GenBank/DDBJ databases">
        <title>Comparative genomics of biotechnologically important yeasts.</title>
        <authorList>
            <consortium name="DOE Joint Genome Institute"/>
            <person name="Riley R."/>
            <person name="Haridas S."/>
            <person name="Wolfe K.H."/>
            <person name="Lopes M.R."/>
            <person name="Hittinger C.T."/>
            <person name="Goker M."/>
            <person name="Salamov A."/>
            <person name="Wisecaver J."/>
            <person name="Long T.M."/>
            <person name="Aerts A.L."/>
            <person name="Barry K."/>
            <person name="Choi C."/>
            <person name="Clum A."/>
            <person name="Coughlan A.Y."/>
            <person name="Deshpande S."/>
            <person name="Douglass A.P."/>
            <person name="Hanson S.J."/>
            <person name="Klenk H.-P."/>
            <person name="Labutti K."/>
            <person name="Lapidus A."/>
            <person name="Lindquist E."/>
            <person name="Lipzen A."/>
            <person name="Meier-Kolthoff J.P."/>
            <person name="Ohm R.A."/>
            <person name="Otillar R.P."/>
            <person name="Pangilinan J."/>
            <person name="Peng Y."/>
            <person name="Rokas A."/>
            <person name="Rosa C.A."/>
            <person name="Scheuner C."/>
            <person name="Sibirny A.A."/>
            <person name="Slot J.C."/>
            <person name="Stielow J.B."/>
            <person name="Sun H."/>
            <person name="Kurtzman C.P."/>
            <person name="Blackwell M."/>
            <person name="Grigoriev I.V."/>
            <person name="Jeffries T.W."/>
        </authorList>
    </citation>
    <scope>NUCLEOTIDE SEQUENCE [LARGE SCALE GENOMIC DNA]</scope>
    <source>
        <strain evidence="9">NRRL Y-1933</strain>
    </source>
</reference>
<feature type="transmembrane region" description="Helical" evidence="6">
    <location>
        <begin position="341"/>
        <end position="361"/>
    </location>
</feature>
<evidence type="ECO:0000256" key="3">
    <source>
        <dbReference type="ARBA" id="ARBA00022692"/>
    </source>
</evidence>
<keyword evidence="3 6" id="KW-0812">Transmembrane</keyword>
<keyword evidence="9" id="KW-1185">Reference proteome</keyword>
<dbReference type="AlphaFoldDB" id="A0A1E4RHT6"/>
<protein>
    <submittedName>
        <fullName evidence="8">MFS general substrate transporter</fullName>
    </submittedName>
</protein>